<evidence type="ECO:0000313" key="1">
    <source>
        <dbReference type="EMBL" id="MCI68360.1"/>
    </source>
</evidence>
<proteinExistence type="predicted"/>
<keyword evidence="2" id="KW-1185">Reference proteome</keyword>
<dbReference type="EMBL" id="LXQA010735240">
    <property type="protein sequence ID" value="MCI68360.1"/>
    <property type="molecule type" value="Genomic_DNA"/>
</dbReference>
<accession>A0A392U7F5</accession>
<reference evidence="1 2" key="1">
    <citation type="journal article" date="2018" name="Front. Plant Sci.">
        <title>Red Clover (Trifolium pratense) and Zigzag Clover (T. medium) - A Picture of Genomic Similarities and Differences.</title>
        <authorList>
            <person name="Dluhosova J."/>
            <person name="Istvanek J."/>
            <person name="Nedelnik J."/>
            <person name="Repkova J."/>
        </authorList>
    </citation>
    <scope>NUCLEOTIDE SEQUENCE [LARGE SCALE GENOMIC DNA]</scope>
    <source>
        <strain evidence="2">cv. 10/8</strain>
        <tissue evidence="1">Leaf</tissue>
    </source>
</reference>
<evidence type="ECO:0000313" key="2">
    <source>
        <dbReference type="Proteomes" id="UP000265520"/>
    </source>
</evidence>
<feature type="non-terminal residue" evidence="1">
    <location>
        <position position="1"/>
    </location>
</feature>
<dbReference type="AlphaFoldDB" id="A0A392U7F5"/>
<dbReference type="Proteomes" id="UP000265520">
    <property type="component" value="Unassembled WGS sequence"/>
</dbReference>
<comment type="caution">
    <text evidence="1">The sequence shown here is derived from an EMBL/GenBank/DDBJ whole genome shotgun (WGS) entry which is preliminary data.</text>
</comment>
<name>A0A392U7F5_9FABA</name>
<organism evidence="1 2">
    <name type="scientific">Trifolium medium</name>
    <dbReference type="NCBI Taxonomy" id="97028"/>
    <lineage>
        <taxon>Eukaryota</taxon>
        <taxon>Viridiplantae</taxon>
        <taxon>Streptophyta</taxon>
        <taxon>Embryophyta</taxon>
        <taxon>Tracheophyta</taxon>
        <taxon>Spermatophyta</taxon>
        <taxon>Magnoliopsida</taxon>
        <taxon>eudicotyledons</taxon>
        <taxon>Gunneridae</taxon>
        <taxon>Pentapetalae</taxon>
        <taxon>rosids</taxon>
        <taxon>fabids</taxon>
        <taxon>Fabales</taxon>
        <taxon>Fabaceae</taxon>
        <taxon>Papilionoideae</taxon>
        <taxon>50 kb inversion clade</taxon>
        <taxon>NPAAA clade</taxon>
        <taxon>Hologalegina</taxon>
        <taxon>IRL clade</taxon>
        <taxon>Trifolieae</taxon>
        <taxon>Trifolium</taxon>
    </lineage>
</organism>
<protein>
    <submittedName>
        <fullName evidence="1">Uncharacterized protein</fullName>
    </submittedName>
</protein>
<sequence length="34" mass="3784">EERDDVEMAGLLRRRDDDDGGGGWFRGVDEIGCS</sequence>